<organism evidence="2">
    <name type="scientific">uncultured Nocardioidaceae bacterium</name>
    <dbReference type="NCBI Taxonomy" id="253824"/>
    <lineage>
        <taxon>Bacteria</taxon>
        <taxon>Bacillati</taxon>
        <taxon>Actinomycetota</taxon>
        <taxon>Actinomycetes</taxon>
        <taxon>Propionibacteriales</taxon>
        <taxon>Nocardioidaceae</taxon>
        <taxon>environmental samples</taxon>
    </lineage>
</organism>
<evidence type="ECO:0000256" key="1">
    <source>
        <dbReference type="SAM" id="MobiDB-lite"/>
    </source>
</evidence>
<dbReference type="EC" id="1.9.3.1" evidence="2"/>
<evidence type="ECO:0000313" key="2">
    <source>
        <dbReference type="EMBL" id="CAA9365068.1"/>
    </source>
</evidence>
<dbReference type="AlphaFoldDB" id="A0A6J4MS36"/>
<accession>A0A6J4MS36</accession>
<gene>
    <name evidence="2" type="ORF">AVDCRST_MAG34-2776</name>
</gene>
<dbReference type="EMBL" id="CADCUI010000077">
    <property type="protein sequence ID" value="CAA9365068.1"/>
    <property type="molecule type" value="Genomic_DNA"/>
</dbReference>
<proteinExistence type="predicted"/>
<feature type="region of interest" description="Disordered" evidence="1">
    <location>
        <begin position="65"/>
        <end position="99"/>
    </location>
</feature>
<reference evidence="2" key="1">
    <citation type="submission" date="2020-02" db="EMBL/GenBank/DDBJ databases">
        <authorList>
            <person name="Meier V. D."/>
        </authorList>
    </citation>
    <scope>NUCLEOTIDE SEQUENCE</scope>
    <source>
        <strain evidence="2">AVDCRST_MAG34</strain>
    </source>
</reference>
<name>A0A6J4MS36_9ACTN</name>
<feature type="region of interest" description="Disordered" evidence="1">
    <location>
        <begin position="1"/>
        <end position="22"/>
    </location>
</feature>
<feature type="region of interest" description="Disordered" evidence="1">
    <location>
        <begin position="147"/>
        <end position="180"/>
    </location>
</feature>
<feature type="compositionally biased region" description="Basic and acidic residues" evidence="1">
    <location>
        <begin position="11"/>
        <end position="22"/>
    </location>
</feature>
<keyword evidence="2" id="KW-0560">Oxidoreductase</keyword>
<feature type="non-terminal residue" evidence="2">
    <location>
        <position position="207"/>
    </location>
</feature>
<protein>
    <submittedName>
        <fullName evidence="2">Cytochrome c oxidase polypeptide III</fullName>
        <ecNumber evidence="2">1.9.3.1</ecNumber>
    </submittedName>
</protein>
<feature type="non-terminal residue" evidence="2">
    <location>
        <position position="1"/>
    </location>
</feature>
<feature type="compositionally biased region" description="Basic residues" evidence="1">
    <location>
        <begin position="147"/>
        <end position="157"/>
    </location>
</feature>
<dbReference type="GO" id="GO:0016491">
    <property type="term" value="F:oxidoreductase activity"/>
    <property type="evidence" value="ECO:0007669"/>
    <property type="project" value="UniProtKB-KW"/>
</dbReference>
<sequence>DPRVPPPRAARPAEHGERRDDHLAGLRADVLRRPVRRLLHDPRGLAGALGAGDREAQRAVRLGQHHHPGALLPDLPARRLRSRARPGRSEGQHPRRAGVGAARVVRPHLRHGRGVHRRPGAGVHRAHPPGAHVVVLGVRLRVLPHHRLPRPPRHRRADRLPLRPGAHLPRPQVHPRAGRHRDRRVVLLALRRRRVDRPFRDDLPSSV</sequence>